<organism evidence="2 3">
    <name type="scientific">Hydrogenoanaerobacterium saccharovorans</name>
    <dbReference type="NCBI Taxonomy" id="474960"/>
    <lineage>
        <taxon>Bacteria</taxon>
        <taxon>Bacillati</taxon>
        <taxon>Bacillota</taxon>
        <taxon>Clostridia</taxon>
        <taxon>Eubacteriales</taxon>
        <taxon>Oscillospiraceae</taxon>
        <taxon>Hydrogenoanaerobacterium</taxon>
    </lineage>
</organism>
<dbReference type="InterPro" id="IPR052892">
    <property type="entry name" value="NA-targeting_endonuclease"/>
</dbReference>
<accession>A0ABS2GKI8</accession>
<evidence type="ECO:0000313" key="3">
    <source>
        <dbReference type="Proteomes" id="UP000724149"/>
    </source>
</evidence>
<dbReference type="Pfam" id="PF01844">
    <property type="entry name" value="HNH"/>
    <property type="match status" value="1"/>
</dbReference>
<feature type="domain" description="HNH nuclease" evidence="1">
    <location>
        <begin position="14"/>
        <end position="68"/>
    </location>
</feature>
<evidence type="ECO:0000259" key="1">
    <source>
        <dbReference type="SMART" id="SM00507"/>
    </source>
</evidence>
<protein>
    <submittedName>
        <fullName evidence="2">HNH endonuclease</fullName>
    </submittedName>
</protein>
<dbReference type="Gene3D" id="1.10.30.50">
    <property type="match status" value="1"/>
</dbReference>
<dbReference type="SMART" id="SM00507">
    <property type="entry name" value="HNHc"/>
    <property type="match status" value="1"/>
</dbReference>
<keyword evidence="2" id="KW-0540">Nuclease</keyword>
<dbReference type="PANTHER" id="PTHR33877:SF2">
    <property type="entry name" value="OS07G0170200 PROTEIN"/>
    <property type="match status" value="1"/>
</dbReference>
<keyword evidence="2" id="KW-0255">Endonuclease</keyword>
<keyword evidence="3" id="KW-1185">Reference proteome</keyword>
<dbReference type="PANTHER" id="PTHR33877">
    <property type="entry name" value="SLL1193 PROTEIN"/>
    <property type="match status" value="1"/>
</dbReference>
<dbReference type="EMBL" id="JACSNR010000001">
    <property type="protein sequence ID" value="MBM6922323.1"/>
    <property type="molecule type" value="Genomic_DNA"/>
</dbReference>
<gene>
    <name evidence="2" type="ORF">H9X81_01260</name>
</gene>
<keyword evidence="2" id="KW-0378">Hydrolase</keyword>
<dbReference type="CDD" id="cd00085">
    <property type="entry name" value="HNHc"/>
    <property type="match status" value="1"/>
</dbReference>
<proteinExistence type="predicted"/>
<evidence type="ECO:0000313" key="2">
    <source>
        <dbReference type="EMBL" id="MBM6922323.1"/>
    </source>
</evidence>
<dbReference type="GO" id="GO:0004519">
    <property type="term" value="F:endonuclease activity"/>
    <property type="evidence" value="ECO:0007669"/>
    <property type="project" value="UniProtKB-KW"/>
</dbReference>
<comment type="caution">
    <text evidence="2">The sequence shown here is derived from an EMBL/GenBank/DDBJ whole genome shotgun (WGS) entry which is preliminary data.</text>
</comment>
<dbReference type="Proteomes" id="UP000724149">
    <property type="component" value="Unassembled WGS sequence"/>
</dbReference>
<sequence length="75" mass="8530">MARRSRERALMTDKLRYSILKRDGFRCQICGRTAQDGVKLHVDHIIPVSKGGRTIPSNLRTLCEDCNLGKSDELE</sequence>
<reference evidence="2 3" key="1">
    <citation type="journal article" date="2021" name="Sci. Rep.">
        <title>The distribution of antibiotic resistance genes in chicken gut microbiota commensals.</title>
        <authorList>
            <person name="Juricova H."/>
            <person name="Matiasovicova J."/>
            <person name="Kubasova T."/>
            <person name="Cejkova D."/>
            <person name="Rychlik I."/>
        </authorList>
    </citation>
    <scope>NUCLEOTIDE SEQUENCE [LARGE SCALE GENOMIC DNA]</scope>
    <source>
        <strain evidence="2 3">An564</strain>
    </source>
</reference>
<name>A0ABS2GKI8_9FIRM</name>
<dbReference type="InterPro" id="IPR003615">
    <property type="entry name" value="HNH_nuc"/>
</dbReference>
<dbReference type="InterPro" id="IPR002711">
    <property type="entry name" value="HNH"/>
</dbReference>